<dbReference type="EMBL" id="PVNH01000001">
    <property type="protein sequence ID" value="PRX50897.1"/>
    <property type="molecule type" value="Genomic_DNA"/>
</dbReference>
<dbReference type="PANTHER" id="PTHR40053">
    <property type="entry name" value="SPORULATION-CONTROL PROTEIN SPO0M"/>
    <property type="match status" value="1"/>
</dbReference>
<dbReference type="RefSeq" id="WP_106176960.1">
    <property type="nucleotide sequence ID" value="NZ_PVNH01000001.1"/>
</dbReference>
<dbReference type="AlphaFoldDB" id="A0A2T0M2D4"/>
<dbReference type="OrthoDB" id="3431481at2"/>
<name>A0A2T0M2D4_9PSEU</name>
<keyword evidence="2" id="KW-1185">Reference proteome</keyword>
<accession>A0A2T0M2D4</accession>
<dbReference type="PANTHER" id="PTHR40053:SF1">
    <property type="entry name" value="SPORULATION-CONTROL PROTEIN SPO0M"/>
    <property type="match status" value="1"/>
</dbReference>
<protein>
    <submittedName>
        <fullName evidence="1">Sporulation-control protein</fullName>
    </submittedName>
</protein>
<gene>
    <name evidence="1" type="ORF">B0I33_10148</name>
</gene>
<organism evidence="1 2">
    <name type="scientific">Prauserella shujinwangii</name>
    <dbReference type="NCBI Taxonomy" id="1453103"/>
    <lineage>
        <taxon>Bacteria</taxon>
        <taxon>Bacillati</taxon>
        <taxon>Actinomycetota</taxon>
        <taxon>Actinomycetes</taxon>
        <taxon>Pseudonocardiales</taxon>
        <taxon>Pseudonocardiaceae</taxon>
        <taxon>Prauserella</taxon>
    </lineage>
</organism>
<evidence type="ECO:0000313" key="2">
    <source>
        <dbReference type="Proteomes" id="UP000238362"/>
    </source>
</evidence>
<comment type="caution">
    <text evidence="1">The sequence shown here is derived from an EMBL/GenBank/DDBJ whole genome shotgun (WGS) entry which is preliminary data.</text>
</comment>
<sequence length="257" mass="27808">MFKKILAAVGIGGAEVETELHTTSVPPGGVVEGVIRLRGAEVEQDVQGVHVEFVTRVEHEVDDKEVNLNRGFGRTAVAGEVALAAGRTVELPFRLPVPWETPITHHRDRPLPGAAVSVRTVLDIRGAVDPTDSDPVAITALPAQQELLDAVEQLGFRLRSADVEAGHLRGTRQTLPFFQEIEFAGSPRYRRLSQLELTFVAAGDGMDVVIEADKKAGLLSSGRDITNVLRVDHDSVGRVDWAGELDRHLGSLGQGWL</sequence>
<reference evidence="1 2" key="1">
    <citation type="submission" date="2018-03" db="EMBL/GenBank/DDBJ databases">
        <title>Genomic Encyclopedia of Type Strains, Phase III (KMG-III): the genomes of soil and plant-associated and newly described type strains.</title>
        <authorList>
            <person name="Whitman W."/>
        </authorList>
    </citation>
    <scope>NUCLEOTIDE SEQUENCE [LARGE SCALE GENOMIC DNA]</scope>
    <source>
        <strain evidence="1 2">CGMCC 4.7125</strain>
    </source>
</reference>
<dbReference type="Pfam" id="PF07070">
    <property type="entry name" value="Spo0M"/>
    <property type="match status" value="1"/>
</dbReference>
<evidence type="ECO:0000313" key="1">
    <source>
        <dbReference type="EMBL" id="PRX50897.1"/>
    </source>
</evidence>
<dbReference type="Proteomes" id="UP000238362">
    <property type="component" value="Unassembled WGS sequence"/>
</dbReference>
<proteinExistence type="predicted"/>
<dbReference type="InterPro" id="IPR009776">
    <property type="entry name" value="Spore_0_M"/>
</dbReference>